<dbReference type="GO" id="GO:0030322">
    <property type="term" value="P:stabilization of membrane potential"/>
    <property type="evidence" value="ECO:0007669"/>
    <property type="project" value="TreeGrafter"/>
</dbReference>
<feature type="domain" description="Potassium channel" evidence="9">
    <location>
        <begin position="227"/>
        <end position="299"/>
    </location>
</feature>
<dbReference type="Proteomes" id="UP000243515">
    <property type="component" value="Unassembled WGS sequence"/>
</dbReference>
<gene>
    <name evidence="10" type="ORF">Egran_04117</name>
</gene>
<protein>
    <recommendedName>
        <fullName evidence="9">Potassium channel domain-containing protein</fullName>
    </recommendedName>
</protein>
<accession>A0A232LVF6</accession>
<evidence type="ECO:0000313" key="10">
    <source>
        <dbReference type="EMBL" id="OXV08119.1"/>
    </source>
</evidence>
<dbReference type="Gene3D" id="1.10.287.70">
    <property type="match status" value="2"/>
</dbReference>
<dbReference type="AlphaFoldDB" id="A0A232LVF6"/>
<feature type="transmembrane region" description="Helical" evidence="8">
    <location>
        <begin position="407"/>
        <end position="430"/>
    </location>
</feature>
<sequence>MAQFIHLENVPHAFTLNQLRLSRQEKEPPSFWMKLQRKFRMRPPDDDEPQDWWVASTVIPLVAATTGPLANVMSIIALVSTWRNRLLSTTVTAGPQVGQIGINDPQWCISLNAASLACGIAGNIFLLFNFTQRIRYIIALPASIILWSLATGILIGITSAMYVYTPPIAPNEVFSQGFWSAVIAAVLYLLLCVILLINMLGYFLGHYPQHFALTDDQRTLILQTTLFEAWLAVGGAIFTRAMGISFADAVYFSDVTILTLGFGDVTAQDRVSKGLIFPYAVVGIIMLGLVVASVSRFARELTYDNVVKVRLERKRARTFERSLTITNSSKDIEDRLPGLSPIKRPLYGRPSTLGRRYRAKFEKAPLRFTISSFVPGNRSKTMIMKEEKDRFNAMRAIQRETMQFKRWTSLAISFLAFIIVWCGGAAVFWQLESVDYFDALYFGFVTLLSIGYGDVTPKTNLGRPFFVVWSLIAVPTMAILISKMSDTVTANFNSAAKVVADWTVLPKTGKYRQIFLRHPLIYNFLQRREEERRIKQGFQVGPDMGTDLDGETSSSPSATIERFALRPFPTDRQLARQLGFVIRNVSRDVAARKTKRYSYEEWVEFTRLIRFTDPNRRGSEILELDESEYGLIEWDWIGENSPMLAEQTEPEWVLNRLCESLLRYLASAKTYYGANGQTEDDEEEEAVLEKQRDLGILDEDMDPPASKGVAMDKVNEPFVSGAVDAKISFSPAPRVPTPVRRIAISRSRY</sequence>
<comment type="subcellular location">
    <subcellularLocation>
        <location evidence="1">Membrane</location>
        <topology evidence="1">Multi-pass membrane protein</topology>
    </subcellularLocation>
</comment>
<evidence type="ECO:0000256" key="3">
    <source>
        <dbReference type="ARBA" id="ARBA00022692"/>
    </source>
</evidence>
<evidence type="ECO:0000256" key="5">
    <source>
        <dbReference type="ARBA" id="ARBA00023065"/>
    </source>
</evidence>
<dbReference type="InterPro" id="IPR013099">
    <property type="entry name" value="K_chnl_dom"/>
</dbReference>
<dbReference type="GO" id="GO:0022841">
    <property type="term" value="F:potassium ion leak channel activity"/>
    <property type="evidence" value="ECO:0007669"/>
    <property type="project" value="TreeGrafter"/>
</dbReference>
<evidence type="ECO:0000256" key="1">
    <source>
        <dbReference type="ARBA" id="ARBA00004141"/>
    </source>
</evidence>
<evidence type="ECO:0000259" key="9">
    <source>
        <dbReference type="Pfam" id="PF07885"/>
    </source>
</evidence>
<dbReference type="PANTHER" id="PTHR11003:SF342">
    <property type="entry name" value="OUTWARD-RECTIFIER POTASSIUM CHANNEL TOK1"/>
    <property type="match status" value="1"/>
</dbReference>
<keyword evidence="5" id="KW-0406">Ion transport</keyword>
<feature type="transmembrane region" description="Helical" evidence="8">
    <location>
        <begin position="220"/>
        <end position="239"/>
    </location>
</feature>
<keyword evidence="2" id="KW-0813">Transport</keyword>
<dbReference type="InterPro" id="IPR003280">
    <property type="entry name" value="2pore_dom_K_chnl"/>
</dbReference>
<feature type="domain" description="Potassium channel" evidence="9">
    <location>
        <begin position="417"/>
        <end position="489"/>
    </location>
</feature>
<name>A0A232LVF6_9EURO</name>
<evidence type="ECO:0000313" key="11">
    <source>
        <dbReference type="Proteomes" id="UP000243515"/>
    </source>
</evidence>
<keyword evidence="11" id="KW-1185">Reference proteome</keyword>
<feature type="transmembrane region" description="Helical" evidence="8">
    <location>
        <begin position="177"/>
        <end position="200"/>
    </location>
</feature>
<evidence type="ECO:0000256" key="4">
    <source>
        <dbReference type="ARBA" id="ARBA00022989"/>
    </source>
</evidence>
<dbReference type="PANTHER" id="PTHR11003">
    <property type="entry name" value="POTASSIUM CHANNEL, SUBFAMILY K"/>
    <property type="match status" value="1"/>
</dbReference>
<feature type="transmembrane region" description="Helical" evidence="8">
    <location>
        <begin position="275"/>
        <end position="294"/>
    </location>
</feature>
<feature type="transmembrane region" description="Helical" evidence="8">
    <location>
        <begin position="436"/>
        <end position="453"/>
    </location>
</feature>
<feature type="transmembrane region" description="Helical" evidence="8">
    <location>
        <begin position="52"/>
        <end position="79"/>
    </location>
</feature>
<evidence type="ECO:0000256" key="6">
    <source>
        <dbReference type="ARBA" id="ARBA00023136"/>
    </source>
</evidence>
<feature type="transmembrane region" description="Helical" evidence="8">
    <location>
        <begin position="136"/>
        <end position="165"/>
    </location>
</feature>
<organism evidence="10 11">
    <name type="scientific">Elaphomyces granulatus</name>
    <dbReference type="NCBI Taxonomy" id="519963"/>
    <lineage>
        <taxon>Eukaryota</taxon>
        <taxon>Fungi</taxon>
        <taxon>Dikarya</taxon>
        <taxon>Ascomycota</taxon>
        <taxon>Pezizomycotina</taxon>
        <taxon>Eurotiomycetes</taxon>
        <taxon>Eurotiomycetidae</taxon>
        <taxon>Eurotiales</taxon>
        <taxon>Elaphomycetaceae</taxon>
        <taxon>Elaphomyces</taxon>
    </lineage>
</organism>
<feature type="transmembrane region" description="Helical" evidence="8">
    <location>
        <begin position="109"/>
        <end position="130"/>
    </location>
</feature>
<keyword evidence="6 8" id="KW-0472">Membrane</keyword>
<keyword evidence="3 8" id="KW-0812">Transmembrane</keyword>
<comment type="caution">
    <text evidence="10">The sequence shown here is derived from an EMBL/GenBank/DDBJ whole genome shotgun (WGS) entry which is preliminary data.</text>
</comment>
<reference evidence="10 11" key="1">
    <citation type="journal article" date="2015" name="Environ. Microbiol.">
        <title>Metagenome sequence of Elaphomyces granulatus from sporocarp tissue reveals Ascomycota ectomycorrhizal fingerprints of genome expansion and a Proteobacteria-rich microbiome.</title>
        <authorList>
            <person name="Quandt C.A."/>
            <person name="Kohler A."/>
            <person name="Hesse C.N."/>
            <person name="Sharpton T.J."/>
            <person name="Martin F."/>
            <person name="Spatafora J.W."/>
        </authorList>
    </citation>
    <scope>NUCLEOTIDE SEQUENCE [LARGE SCALE GENOMIC DNA]</scope>
    <source>
        <strain evidence="10 11">OSC145934</strain>
    </source>
</reference>
<keyword evidence="7" id="KW-0407">Ion channel</keyword>
<dbReference type="EMBL" id="NPHW01004310">
    <property type="protein sequence ID" value="OXV08119.1"/>
    <property type="molecule type" value="Genomic_DNA"/>
</dbReference>
<dbReference type="Pfam" id="PF07885">
    <property type="entry name" value="Ion_trans_2"/>
    <property type="match status" value="2"/>
</dbReference>
<evidence type="ECO:0000256" key="2">
    <source>
        <dbReference type="ARBA" id="ARBA00022448"/>
    </source>
</evidence>
<dbReference type="FunFam" id="1.10.287.70:FF:000182">
    <property type="entry name" value="Outward-rectifier potassium channel TOK1"/>
    <property type="match status" value="1"/>
</dbReference>
<evidence type="ECO:0000256" key="8">
    <source>
        <dbReference type="SAM" id="Phobius"/>
    </source>
</evidence>
<feature type="transmembrane region" description="Helical" evidence="8">
    <location>
        <begin position="465"/>
        <end position="484"/>
    </location>
</feature>
<keyword evidence="4 8" id="KW-1133">Transmembrane helix</keyword>
<dbReference type="SUPFAM" id="SSF81324">
    <property type="entry name" value="Voltage-gated potassium channels"/>
    <property type="match status" value="2"/>
</dbReference>
<dbReference type="GO" id="GO:0015271">
    <property type="term" value="F:outward rectifier potassium channel activity"/>
    <property type="evidence" value="ECO:0007669"/>
    <property type="project" value="TreeGrafter"/>
</dbReference>
<proteinExistence type="predicted"/>
<dbReference type="GO" id="GO:0005886">
    <property type="term" value="C:plasma membrane"/>
    <property type="evidence" value="ECO:0007669"/>
    <property type="project" value="TreeGrafter"/>
</dbReference>
<dbReference type="OrthoDB" id="297496at2759"/>
<evidence type="ECO:0000256" key="7">
    <source>
        <dbReference type="ARBA" id="ARBA00023303"/>
    </source>
</evidence>